<proteinExistence type="predicted"/>
<dbReference type="InterPro" id="IPR000551">
    <property type="entry name" value="MerR-type_HTH_dom"/>
</dbReference>
<evidence type="ECO:0000313" key="4">
    <source>
        <dbReference type="EMBL" id="QQK81509.1"/>
    </source>
</evidence>
<gene>
    <name evidence="4" type="ORF">HUG20_17380</name>
</gene>
<dbReference type="PROSITE" id="PS00552">
    <property type="entry name" value="HTH_MERR_1"/>
    <property type="match status" value="1"/>
</dbReference>
<dbReference type="InterPro" id="IPR047057">
    <property type="entry name" value="MerR_fam"/>
</dbReference>
<dbReference type="GO" id="GO:0003700">
    <property type="term" value="F:DNA-binding transcription factor activity"/>
    <property type="evidence" value="ECO:0007669"/>
    <property type="project" value="InterPro"/>
</dbReference>
<reference evidence="4 5" key="1">
    <citation type="submission" date="2020-06" db="EMBL/GenBank/DDBJ databases">
        <title>Genomic analysis of Salicibibacter sp. NKC21-4.</title>
        <authorList>
            <person name="Oh Y.J."/>
        </authorList>
    </citation>
    <scope>NUCLEOTIDE SEQUENCE [LARGE SCALE GENOMIC DNA]</scope>
    <source>
        <strain evidence="4 5">NKC21-4</strain>
    </source>
</reference>
<dbReference type="Pfam" id="PF13411">
    <property type="entry name" value="MerR_1"/>
    <property type="match status" value="1"/>
</dbReference>
<evidence type="ECO:0000256" key="1">
    <source>
        <dbReference type="ARBA" id="ARBA00023125"/>
    </source>
</evidence>
<dbReference type="RefSeq" id="WP_200085935.1">
    <property type="nucleotide sequence ID" value="NZ_CP054706.1"/>
</dbReference>
<keyword evidence="1" id="KW-0238">DNA-binding</keyword>
<feature type="domain" description="HTH merR-type" evidence="3">
    <location>
        <begin position="5"/>
        <end position="74"/>
    </location>
</feature>
<keyword evidence="5" id="KW-1185">Reference proteome</keyword>
<dbReference type="AlphaFoldDB" id="A0A7T7CGY1"/>
<protein>
    <submittedName>
        <fullName evidence="4">MerR family transcriptional regulator</fullName>
    </submittedName>
</protein>
<dbReference type="SUPFAM" id="SSF46955">
    <property type="entry name" value="Putative DNA-binding domain"/>
    <property type="match status" value="1"/>
</dbReference>
<sequence>MSKDKLTIGQLSQETDVTIRTLRYYDKVGLLTPSDYKEGGHRLYGKDELLRLQQIQSLKFIGFSLKDISGMLEDTRWMDQDDLKQTINVKRKELKVQLEDIQQTIDQLDHMQTVIEDQWHVDLRVFCFMINAIIWEEKHLNKHENLQKFYHHSRRERANLDLRYFNLFTRIKHLVSLNTSPSSTQAQACVEKLETLTHETMAGATDKDIKQINEQNLVNEYNVLHPLTNEEQKFLEYAMYYYYSDTTKF</sequence>
<dbReference type="CDD" id="cd01106">
    <property type="entry name" value="HTH_TipAL-Mta"/>
    <property type="match status" value="1"/>
</dbReference>
<organism evidence="4 5">
    <name type="scientific">Salicibibacter cibi</name>
    <dbReference type="NCBI Taxonomy" id="2743001"/>
    <lineage>
        <taxon>Bacteria</taxon>
        <taxon>Bacillati</taxon>
        <taxon>Bacillota</taxon>
        <taxon>Bacilli</taxon>
        <taxon>Bacillales</taxon>
        <taxon>Bacillaceae</taxon>
        <taxon>Salicibibacter</taxon>
    </lineage>
</organism>
<evidence type="ECO:0000259" key="3">
    <source>
        <dbReference type="PROSITE" id="PS50937"/>
    </source>
</evidence>
<dbReference type="SMART" id="SM00422">
    <property type="entry name" value="HTH_MERR"/>
    <property type="match status" value="1"/>
</dbReference>
<dbReference type="PANTHER" id="PTHR30204:SF96">
    <property type="entry name" value="CHROMOSOME-ANCHORING PROTEIN RACA"/>
    <property type="match status" value="1"/>
</dbReference>
<accession>A0A7T7CGY1</accession>
<dbReference type="PRINTS" id="PR00040">
    <property type="entry name" value="HTHMERR"/>
</dbReference>
<dbReference type="PANTHER" id="PTHR30204">
    <property type="entry name" value="REDOX-CYCLING DRUG-SENSING TRANSCRIPTIONAL ACTIVATOR SOXR"/>
    <property type="match status" value="1"/>
</dbReference>
<dbReference type="KEGG" id="scib:HUG20_17380"/>
<dbReference type="EMBL" id="CP054706">
    <property type="protein sequence ID" value="QQK81509.1"/>
    <property type="molecule type" value="Genomic_DNA"/>
</dbReference>
<evidence type="ECO:0000256" key="2">
    <source>
        <dbReference type="SAM" id="Coils"/>
    </source>
</evidence>
<keyword evidence="2" id="KW-0175">Coiled coil</keyword>
<dbReference type="Gene3D" id="1.10.1660.10">
    <property type="match status" value="1"/>
</dbReference>
<dbReference type="Gene3D" id="6.10.250.360">
    <property type="match status" value="1"/>
</dbReference>
<dbReference type="GO" id="GO:0003677">
    <property type="term" value="F:DNA binding"/>
    <property type="evidence" value="ECO:0007669"/>
    <property type="project" value="UniProtKB-KW"/>
</dbReference>
<dbReference type="InterPro" id="IPR009061">
    <property type="entry name" value="DNA-bd_dom_put_sf"/>
</dbReference>
<dbReference type="PROSITE" id="PS50937">
    <property type="entry name" value="HTH_MERR_2"/>
    <property type="match status" value="1"/>
</dbReference>
<feature type="coiled-coil region" evidence="2">
    <location>
        <begin position="84"/>
        <end position="111"/>
    </location>
</feature>
<evidence type="ECO:0000313" key="5">
    <source>
        <dbReference type="Proteomes" id="UP000595349"/>
    </source>
</evidence>
<name>A0A7T7CGY1_9BACI</name>
<dbReference type="Proteomes" id="UP000595349">
    <property type="component" value="Chromosome"/>
</dbReference>